<dbReference type="NCBIfam" id="TIGR00345">
    <property type="entry name" value="GET3_arsA_TRC40"/>
    <property type="match status" value="1"/>
</dbReference>
<evidence type="ECO:0000259" key="4">
    <source>
        <dbReference type="Pfam" id="PF02374"/>
    </source>
</evidence>
<reference evidence="6 7" key="1">
    <citation type="submission" date="2024-10" db="EMBL/GenBank/DDBJ databases">
        <title>Updated reference genomes for cyclostephanoid diatoms.</title>
        <authorList>
            <person name="Roberts W.R."/>
            <person name="Alverson A.J."/>
        </authorList>
    </citation>
    <scope>NUCLEOTIDE SEQUENCE [LARGE SCALE GENOMIC DNA]</scope>
    <source>
        <strain evidence="6 7">AJA228-03</strain>
    </source>
</reference>
<dbReference type="Proteomes" id="UP001530377">
    <property type="component" value="Unassembled WGS sequence"/>
</dbReference>
<evidence type="ECO:0000256" key="2">
    <source>
        <dbReference type="ARBA" id="ARBA00022737"/>
    </source>
</evidence>
<dbReference type="InterPro" id="IPR027417">
    <property type="entry name" value="P-loop_NTPase"/>
</dbReference>
<dbReference type="Gene3D" id="1.10.260.100">
    <property type="match status" value="1"/>
</dbReference>
<dbReference type="EMBL" id="JALLPB020000119">
    <property type="protein sequence ID" value="KAL3817114.1"/>
    <property type="molecule type" value="Genomic_DNA"/>
</dbReference>
<feature type="domain" description="ArsA/GET3 Anion-transporting ATPase-like" evidence="4">
    <location>
        <begin position="20"/>
        <end position="304"/>
    </location>
</feature>
<feature type="region of interest" description="Disordered" evidence="3">
    <location>
        <begin position="418"/>
        <end position="441"/>
    </location>
</feature>
<protein>
    <submittedName>
        <fullName evidence="6">Uncharacterized protein</fullName>
    </submittedName>
</protein>
<dbReference type="SUPFAM" id="SSF52540">
    <property type="entry name" value="P-loop containing nucleoside triphosphate hydrolases"/>
    <property type="match status" value="1"/>
</dbReference>
<dbReference type="InterPro" id="IPR025723">
    <property type="entry name" value="ArsA/GET3_ATPase-like"/>
</dbReference>
<dbReference type="InterPro" id="IPR016300">
    <property type="entry name" value="ATPase_ArsA/GET3"/>
</dbReference>
<dbReference type="Pfam" id="PF02374">
    <property type="entry name" value="ArsA_ATPase"/>
    <property type="match status" value="2"/>
</dbReference>
<dbReference type="CDD" id="cd02035">
    <property type="entry name" value="ArsA"/>
    <property type="match status" value="1"/>
</dbReference>
<feature type="region of interest" description="Disordered" evidence="3">
    <location>
        <begin position="506"/>
        <end position="525"/>
    </location>
</feature>
<evidence type="ECO:0000313" key="7">
    <source>
        <dbReference type="Proteomes" id="UP001530377"/>
    </source>
</evidence>
<feature type="domain" description="ArsA/GET3 Anion-transporting ATPase-like" evidence="4">
    <location>
        <begin position="320"/>
        <end position="388"/>
    </location>
</feature>
<dbReference type="Gene3D" id="3.40.50.300">
    <property type="entry name" value="P-loop containing nucleotide triphosphate hydrolases"/>
    <property type="match status" value="1"/>
</dbReference>
<dbReference type="InterPro" id="IPR041243">
    <property type="entry name" value="STI1/HOP_DP"/>
</dbReference>
<keyword evidence="7" id="KW-1185">Reference proteome</keyword>
<dbReference type="PANTHER" id="PTHR10803">
    <property type="entry name" value="ARSENICAL PUMP-DRIVING ATPASE ARSENITE-TRANSLOCATING ATPASE"/>
    <property type="match status" value="1"/>
</dbReference>
<dbReference type="AlphaFoldDB" id="A0ABD3RY30"/>
<dbReference type="PANTHER" id="PTHR10803:SF3">
    <property type="entry name" value="ATPASE GET3"/>
    <property type="match status" value="1"/>
</dbReference>
<gene>
    <name evidence="6" type="ORF">ACHAXA_009945</name>
</gene>
<accession>A0ABD3RY30</accession>
<organism evidence="6 7">
    <name type="scientific">Cyclostephanos tholiformis</name>
    <dbReference type="NCBI Taxonomy" id="382380"/>
    <lineage>
        <taxon>Eukaryota</taxon>
        <taxon>Sar</taxon>
        <taxon>Stramenopiles</taxon>
        <taxon>Ochrophyta</taxon>
        <taxon>Bacillariophyta</taxon>
        <taxon>Coscinodiscophyceae</taxon>
        <taxon>Thalassiosirophycidae</taxon>
        <taxon>Stephanodiscales</taxon>
        <taxon>Stephanodiscaceae</taxon>
        <taxon>Cyclostephanos</taxon>
    </lineage>
</organism>
<comment type="caution">
    <text evidence="6">The sequence shown here is derived from an EMBL/GenBank/DDBJ whole genome shotgun (WGS) entry which is preliminary data.</text>
</comment>
<keyword evidence="2" id="KW-0677">Repeat</keyword>
<dbReference type="Pfam" id="PF17830">
    <property type="entry name" value="STI1-HOP_DP"/>
    <property type="match status" value="1"/>
</dbReference>
<evidence type="ECO:0000259" key="5">
    <source>
        <dbReference type="Pfam" id="PF17830"/>
    </source>
</evidence>
<feature type="domain" description="STI1/HOP DP" evidence="5">
    <location>
        <begin position="533"/>
        <end position="580"/>
    </location>
</feature>
<evidence type="ECO:0000313" key="6">
    <source>
        <dbReference type="EMBL" id="KAL3817114.1"/>
    </source>
</evidence>
<name>A0ABD3RY30_9STRA</name>
<sequence>MSLDSLLHAAIGANVDDDLKFVFVGGKGGVGKTTSSSAIATLLAERCNRRVLLVSTDPAHSLSDAFLMDFTNVPTSVASSSGRGGGGKPFNDLHVMEVDPAETMRAELGRWADLAREISDDLDDGVGGDEDDGGTNNDMVKKITQFQEWLSGIPGIDEATALSSAIEHIESDRYDIIVFDTAPTGHTLKLLGMPDILQAGIEKLQGWQSTLWGYWDVLRGMGSSASLRRMRAKEEVANMLENYKRGIQKVALMLQDQRRTRFVVVCIAEYLSISESRRLLRELRKNRVRASHVIVNQLVIENALSNDELSELEGLAEVGSLMLKQDLLSKTVHACRLTTARKGIQEKYLGQLKSFPETAEILDGICEVPLLAEEVTGIDALRRFGRYMVRNPPSAEAAITASLLAPTGPRRLYDERLSVNGDMKPSADDGDDTKTSIDVASWTPTRGDSVKVAGLEKAGQYNGLVGVVVSALDVETQRCGVRIEHDGKAKTIALLRQNMVLLHKAKKAKSGDVDPDASSAPSVEQPMSKAMALLDDPEIKALVASNPKFKDAVEDCISNPMNFMKYISDPEMSPLISKAMAKLKF</sequence>
<evidence type="ECO:0000256" key="1">
    <source>
        <dbReference type="ARBA" id="ARBA00011040"/>
    </source>
</evidence>
<comment type="similarity">
    <text evidence="1">Belongs to the arsA ATPase family.</text>
</comment>
<evidence type="ECO:0000256" key="3">
    <source>
        <dbReference type="SAM" id="MobiDB-lite"/>
    </source>
</evidence>
<proteinExistence type="inferred from homology"/>